<dbReference type="GO" id="GO:0004573">
    <property type="term" value="F:Glc3Man9GlcNAc2 oligosaccharide glucosidase activity"/>
    <property type="evidence" value="ECO:0007669"/>
    <property type="project" value="InterPro"/>
</dbReference>
<keyword evidence="2" id="KW-0378">Hydrolase</keyword>
<dbReference type="Gene3D" id="1.50.10.10">
    <property type="match status" value="1"/>
</dbReference>
<dbReference type="InterPro" id="IPR008928">
    <property type="entry name" value="6-hairpin_glycosidase_sf"/>
</dbReference>
<evidence type="ECO:0000256" key="1">
    <source>
        <dbReference type="ARBA" id="ARBA00010833"/>
    </source>
</evidence>
<reference evidence="5 6" key="1">
    <citation type="submission" date="2021-05" db="EMBL/GenBank/DDBJ databases">
        <title>Novel Bacillus species.</title>
        <authorList>
            <person name="Liu G."/>
        </authorList>
    </citation>
    <scope>NUCLEOTIDE SEQUENCE [LARGE SCALE GENOMIC DNA]</scope>
    <source>
        <strain evidence="5 6">FJAT-49682</strain>
    </source>
</reference>
<dbReference type="SUPFAM" id="SSF48208">
    <property type="entry name" value="Six-hairpin glycosidases"/>
    <property type="match status" value="1"/>
</dbReference>
<evidence type="ECO:0000256" key="3">
    <source>
        <dbReference type="ARBA" id="ARBA00023295"/>
    </source>
</evidence>
<protein>
    <recommendedName>
        <fullName evidence="4">Mannosylglycerate hydrolase MGH1-like glycoside hydrolase domain-containing protein</fullName>
    </recommendedName>
</protein>
<evidence type="ECO:0000313" key="6">
    <source>
        <dbReference type="Proteomes" id="UP000676456"/>
    </source>
</evidence>
<keyword evidence="3" id="KW-0326">Glycosidase</keyword>
<evidence type="ECO:0000256" key="2">
    <source>
        <dbReference type="ARBA" id="ARBA00022801"/>
    </source>
</evidence>
<dbReference type="InterPro" id="IPR004888">
    <property type="entry name" value="Glycoside_hydrolase_63"/>
</dbReference>
<dbReference type="Pfam" id="PF22422">
    <property type="entry name" value="MGH1-like_GH"/>
    <property type="match status" value="1"/>
</dbReference>
<feature type="domain" description="Mannosylglycerate hydrolase MGH1-like glycoside hydrolase" evidence="4">
    <location>
        <begin position="246"/>
        <end position="549"/>
    </location>
</feature>
<evidence type="ECO:0000313" key="5">
    <source>
        <dbReference type="EMBL" id="MBS4222749.1"/>
    </source>
</evidence>
<dbReference type="AlphaFoldDB" id="A0A942Z3N4"/>
<evidence type="ECO:0000259" key="4">
    <source>
        <dbReference type="Pfam" id="PF22422"/>
    </source>
</evidence>
<gene>
    <name evidence="5" type="ORF">KHA91_08240</name>
</gene>
<accession>A0A942Z3N4</accession>
<dbReference type="InterPro" id="IPR012341">
    <property type="entry name" value="6hp_glycosidase-like_sf"/>
</dbReference>
<dbReference type="GO" id="GO:0006487">
    <property type="term" value="P:protein N-linked glycosylation"/>
    <property type="evidence" value="ECO:0007669"/>
    <property type="project" value="TreeGrafter"/>
</dbReference>
<dbReference type="GO" id="GO:0009311">
    <property type="term" value="P:oligosaccharide metabolic process"/>
    <property type="evidence" value="ECO:0007669"/>
    <property type="project" value="InterPro"/>
</dbReference>
<dbReference type="EMBL" id="JAGYPN010000001">
    <property type="protein sequence ID" value="MBS4222749.1"/>
    <property type="molecule type" value="Genomic_DNA"/>
</dbReference>
<comment type="caution">
    <text evidence="5">The sequence shown here is derived from an EMBL/GenBank/DDBJ whole genome shotgun (WGS) entry which is preliminary data.</text>
</comment>
<comment type="similarity">
    <text evidence="1">Belongs to the glycosyl hydrolase 63 family.</text>
</comment>
<proteinExistence type="inferred from homology"/>
<name>A0A942Z3N4_9BACI</name>
<organism evidence="5 6">
    <name type="scientific">Lederbergia citrea</name>
    <dbReference type="NCBI Taxonomy" id="2833581"/>
    <lineage>
        <taxon>Bacteria</taxon>
        <taxon>Bacillati</taxon>
        <taxon>Bacillota</taxon>
        <taxon>Bacilli</taxon>
        <taxon>Bacillales</taxon>
        <taxon>Bacillaceae</taxon>
        <taxon>Lederbergia</taxon>
    </lineage>
</organism>
<dbReference type="PANTHER" id="PTHR10412">
    <property type="entry name" value="MANNOSYL-OLIGOSACCHARIDE GLUCOSIDASE"/>
    <property type="match status" value="1"/>
</dbReference>
<dbReference type="RefSeq" id="WP_213097674.1">
    <property type="nucleotide sequence ID" value="NZ_JAGYPK010000001.1"/>
</dbReference>
<dbReference type="InterPro" id="IPR054491">
    <property type="entry name" value="MGH1-like_GH"/>
</dbReference>
<dbReference type="PANTHER" id="PTHR10412:SF11">
    <property type="entry name" value="MANNOSYL-OLIGOSACCHARIDE GLUCOSIDASE"/>
    <property type="match status" value="1"/>
</dbReference>
<keyword evidence="6" id="KW-1185">Reference proteome</keyword>
<sequence>MNFNIKTVPFSTHGSFLVISHISVPGYGEGLYIRNIRGGDEDLGPVFKIDVIDEHKDIVPYEVQAEPALLSLLTKDEGKIRFCFSSPETIRIQSCKYGVRLTAVTGSYDYSVKNSDGTWEINSFAQEIRFNLAQHKGEMHVDAPFKELRSTHMIIDLIPNERNGLDAALTEYKTVLPKQPDYQDFESVVEKARSDFRAWVDKMLPAPKWLKPGHDLATYITWSCVVKSEGLLTRKAMYMSKNWMTNIWSWDNCFNAMALAKHQPELAWDQFMIFFDHQDESGVLPDFINNRYALWNCCKPPIHGWTLKCMMERTDYIGKEQLQEVYEPLCKWTDWWMNYRDDDGDGIPQYNHGNDSGWDNSTIFHSGTPIESPDLSAFLILQMEVLSEIGRKLGRDEEAFIWQERSEFLLKRMVEHFWKDGKFVALKSGEHTHTPSESLVLFIPLILGHRLGEEITAYLISGLKNFFTDHGFATERLSSPYYREDGYWRGPIWAPTTLILIKALKSVQQLEFASEAAKRFCRMANENGMAENFNAKTGEGLRDRAFTWTSSVFLLLANEYLRSKDYIS</sequence>
<dbReference type="Proteomes" id="UP000676456">
    <property type="component" value="Unassembled WGS sequence"/>
</dbReference>